<dbReference type="InterPro" id="IPR018289">
    <property type="entry name" value="MULE_transposase_dom"/>
</dbReference>
<dbReference type="EMBL" id="JADCNM010000010">
    <property type="protein sequence ID" value="KAG0464814.1"/>
    <property type="molecule type" value="Genomic_DNA"/>
</dbReference>
<feature type="domain" description="SWIM-type" evidence="7">
    <location>
        <begin position="548"/>
        <end position="584"/>
    </location>
</feature>
<dbReference type="EMBL" id="JADCNL010000010">
    <property type="protein sequence ID" value="KAG0463469.1"/>
    <property type="molecule type" value="Genomic_DNA"/>
</dbReference>
<dbReference type="AlphaFoldDB" id="A0A835UIX1"/>
<dbReference type="OrthoDB" id="1927586at2759"/>
<evidence type="ECO:0000313" key="11">
    <source>
        <dbReference type="Proteomes" id="UP000639772"/>
    </source>
</evidence>
<reference evidence="10 11" key="1">
    <citation type="journal article" date="2020" name="Nat. Food">
        <title>A phased Vanilla planifolia genome enables genetic improvement of flavour and production.</title>
        <authorList>
            <person name="Hasing T."/>
            <person name="Tang H."/>
            <person name="Brym M."/>
            <person name="Khazi F."/>
            <person name="Huang T."/>
            <person name="Chambers A.H."/>
        </authorList>
    </citation>
    <scope>NUCLEOTIDE SEQUENCE [LARGE SCALE GENOMIC DNA]</scope>
    <source>
        <tissue evidence="9">Leaf</tissue>
    </source>
</reference>
<evidence type="ECO:0000313" key="9">
    <source>
        <dbReference type="EMBL" id="KAG0464814.1"/>
    </source>
</evidence>
<dbReference type="Pfam" id="PF04434">
    <property type="entry name" value="SWIM"/>
    <property type="match status" value="1"/>
</dbReference>
<comment type="function">
    <text evidence="6">Putative transcription activator involved in regulating light control of development.</text>
</comment>
<keyword evidence="10" id="KW-1185">Reference proteome</keyword>
<dbReference type="InterPro" id="IPR031052">
    <property type="entry name" value="FHY3/FAR1"/>
</dbReference>
<dbReference type="InterPro" id="IPR004330">
    <property type="entry name" value="FAR1_DNA_bnd_dom"/>
</dbReference>
<evidence type="ECO:0000313" key="8">
    <source>
        <dbReference type="EMBL" id="KAG0463469.1"/>
    </source>
</evidence>
<comment type="caution">
    <text evidence="9">The sequence shown here is derived from an EMBL/GenBank/DDBJ whole genome shotgun (WGS) entry which is preliminary data.</text>
</comment>
<evidence type="ECO:0000313" key="10">
    <source>
        <dbReference type="Proteomes" id="UP000636800"/>
    </source>
</evidence>
<evidence type="ECO:0000256" key="6">
    <source>
        <dbReference type="RuleBase" id="RU367018"/>
    </source>
</evidence>
<evidence type="ECO:0000256" key="4">
    <source>
        <dbReference type="ARBA" id="ARBA00022833"/>
    </source>
</evidence>
<evidence type="ECO:0000259" key="7">
    <source>
        <dbReference type="PROSITE" id="PS50966"/>
    </source>
</evidence>
<dbReference type="Proteomes" id="UP000639772">
    <property type="component" value="Chromosome 10"/>
</dbReference>
<sequence>MEVARTEGDELIADYVNCLMSLDATTRTGENISPSSLSISAPLQVPAIISSGYPEAAAPRNFIHSGDEETKLEPVLGMEFESDEAAKTFYNEYARRLGFPFRVGRSRRSKGAEEVLIMKRFVCSKEGIYRKKPSSEGTRKRERISMREGCKAMMEVIRDGNRWVVSKLEKTHNHHLGTCSRVGYLRARGFIDTTEKASMVPSDSTMFLRQNAFGEGGDAQGLLDYFKSMQAKNPSFFYAIQVDNNSCVTNAFWADAKARSAYSYFGDAVTFDTTYKKNKYMMPFVTLSGVNHHLQPIIFGCALMIDETEYSFIWLFETWLKAMGDRPPVSLVTDQNRAMAAAIAKVFPETCHRFCKWLILSRSKQKLAHVYSANPCLRGELEKCVIESESIRTFETNWASIIEKYDLKKSTWLQGLFNIRQRWVPVYLKDFFFAEMSSKQKLETMNDFYKKYFNTKTSLKVLLTQFDLTMVERYEDEVQADLDTTCTKPILKTASPIEKQAAAVYTRAVFEKFQEEFVESLGYNVYKVKDGAISKFHVARDDDALETFTVTYNAAKSMATCSCKHFEFAGILCRHVLGVFLMVDVRLLPEDYFLKRWTTNANGGSLLDERSTSSQGSYLDSISSRFSDLCHDALKYAEKGATSAEIYKAAKVALQKVFTEIVANEKHVGRGSHRDVININEEITIDDAMNDQSLHDQTLRDPERKVTNFLDSCSVPHGLQCENPHFLF</sequence>
<dbReference type="Proteomes" id="UP000636800">
    <property type="component" value="Chromosome 10"/>
</dbReference>
<gene>
    <name evidence="9" type="ORF">HPP92_018978</name>
    <name evidence="8" type="ORF">HPP92_019538</name>
</gene>
<organism evidence="9 11">
    <name type="scientific">Vanilla planifolia</name>
    <name type="common">Vanilla</name>
    <dbReference type="NCBI Taxonomy" id="51239"/>
    <lineage>
        <taxon>Eukaryota</taxon>
        <taxon>Viridiplantae</taxon>
        <taxon>Streptophyta</taxon>
        <taxon>Embryophyta</taxon>
        <taxon>Tracheophyta</taxon>
        <taxon>Spermatophyta</taxon>
        <taxon>Magnoliopsida</taxon>
        <taxon>Liliopsida</taxon>
        <taxon>Asparagales</taxon>
        <taxon>Orchidaceae</taxon>
        <taxon>Vanilloideae</taxon>
        <taxon>Vanilleae</taxon>
        <taxon>Vanilla</taxon>
    </lineage>
</organism>
<protein>
    <recommendedName>
        <fullName evidence="6">Protein FAR1-RELATED SEQUENCE</fullName>
    </recommendedName>
</protein>
<dbReference type="InterPro" id="IPR007527">
    <property type="entry name" value="Znf_SWIM"/>
</dbReference>
<keyword evidence="6" id="KW-0539">Nucleus</keyword>
<dbReference type="Pfam" id="PF03101">
    <property type="entry name" value="FAR1"/>
    <property type="match status" value="1"/>
</dbReference>
<comment type="subcellular location">
    <subcellularLocation>
        <location evidence="6">Nucleus</location>
    </subcellularLocation>
</comment>
<keyword evidence="4 6" id="KW-0862">Zinc</keyword>
<dbReference type="PROSITE" id="PS50966">
    <property type="entry name" value="ZF_SWIM"/>
    <property type="match status" value="1"/>
</dbReference>
<name>A0A835UIX1_VANPL</name>
<comment type="similarity">
    <text evidence="1 6">Belongs to the FHY3/FAR1 family.</text>
</comment>
<evidence type="ECO:0000256" key="2">
    <source>
        <dbReference type="ARBA" id="ARBA00022723"/>
    </source>
</evidence>
<dbReference type="GO" id="GO:0006355">
    <property type="term" value="P:regulation of DNA-templated transcription"/>
    <property type="evidence" value="ECO:0007669"/>
    <property type="project" value="UniProtKB-UniRule"/>
</dbReference>
<dbReference type="Pfam" id="PF10551">
    <property type="entry name" value="MULE"/>
    <property type="match status" value="1"/>
</dbReference>
<dbReference type="PANTHER" id="PTHR31669">
    <property type="entry name" value="PROTEIN FAR1-RELATED SEQUENCE 10-RELATED"/>
    <property type="match status" value="1"/>
</dbReference>
<evidence type="ECO:0000256" key="5">
    <source>
        <dbReference type="PROSITE-ProRule" id="PRU00325"/>
    </source>
</evidence>
<proteinExistence type="inferred from homology"/>
<dbReference type="PANTHER" id="PTHR31669:SF293">
    <property type="entry name" value="PROTEIN FAR1-RELATED SEQUENCE"/>
    <property type="match status" value="1"/>
</dbReference>
<dbReference type="SMART" id="SM00575">
    <property type="entry name" value="ZnF_PMZ"/>
    <property type="match status" value="1"/>
</dbReference>
<keyword evidence="2 6" id="KW-0479">Metal-binding</keyword>
<dbReference type="GO" id="GO:0008270">
    <property type="term" value="F:zinc ion binding"/>
    <property type="evidence" value="ECO:0007669"/>
    <property type="project" value="UniProtKB-UniRule"/>
</dbReference>
<evidence type="ECO:0000256" key="1">
    <source>
        <dbReference type="ARBA" id="ARBA00005889"/>
    </source>
</evidence>
<dbReference type="GO" id="GO:0005634">
    <property type="term" value="C:nucleus"/>
    <property type="evidence" value="ECO:0007669"/>
    <property type="project" value="UniProtKB-SubCell"/>
</dbReference>
<keyword evidence="3 5" id="KW-0863">Zinc-finger</keyword>
<dbReference type="InterPro" id="IPR006564">
    <property type="entry name" value="Znf_PMZ"/>
</dbReference>
<accession>A0A835UIX1</accession>
<evidence type="ECO:0000256" key="3">
    <source>
        <dbReference type="ARBA" id="ARBA00022771"/>
    </source>
</evidence>